<evidence type="ECO:0000313" key="10">
    <source>
        <dbReference type="Proteomes" id="UP000285310"/>
    </source>
</evidence>
<feature type="binding site" evidence="8">
    <location>
        <position position="184"/>
    </location>
    <ligand>
        <name>Zn(2+)</name>
        <dbReference type="ChEBI" id="CHEBI:29105"/>
        <label>1</label>
    </ligand>
</feature>
<dbReference type="Gene3D" id="2.40.30.40">
    <property type="entry name" value="Peptidase M42, domain 2"/>
    <property type="match status" value="1"/>
</dbReference>
<keyword evidence="3" id="KW-0645">Protease</keyword>
<evidence type="ECO:0000256" key="7">
    <source>
        <dbReference type="PIRSR" id="PIRSR001123-1"/>
    </source>
</evidence>
<dbReference type="GO" id="GO:0006508">
    <property type="term" value="P:proteolysis"/>
    <property type="evidence" value="ECO:0007669"/>
    <property type="project" value="UniProtKB-KW"/>
</dbReference>
<comment type="cofactor">
    <cofactor evidence="8">
        <name>a divalent metal cation</name>
        <dbReference type="ChEBI" id="CHEBI:60240"/>
    </cofactor>
    <text evidence="8">Binds 2 divalent metal cations per subunit.</text>
</comment>
<dbReference type="EMBL" id="AYKG01000001">
    <property type="protein sequence ID" value="ROO32828.1"/>
    <property type="molecule type" value="Genomic_DNA"/>
</dbReference>
<dbReference type="RefSeq" id="WP_123656762.1">
    <property type="nucleotide sequence ID" value="NZ_AYKG01000001.1"/>
</dbReference>
<dbReference type="PIRSF" id="PIRSF001123">
    <property type="entry name" value="PepA_GA"/>
    <property type="match status" value="1"/>
</dbReference>
<gene>
    <name evidence="9" type="ORF">SAJA_00935</name>
</gene>
<feature type="binding site" evidence="8">
    <location>
        <position position="219"/>
    </location>
    <ligand>
        <name>Zn(2+)</name>
        <dbReference type="ChEBI" id="CHEBI:29105"/>
        <label>2</label>
    </ligand>
</feature>
<feature type="binding site" evidence="8">
    <location>
        <position position="184"/>
    </location>
    <ligand>
        <name>Zn(2+)</name>
        <dbReference type="ChEBI" id="CHEBI:29105"/>
        <label>2</label>
    </ligand>
</feature>
<comment type="caution">
    <text evidence="9">The sequence shown here is derived from an EMBL/GenBank/DDBJ whole genome shotgun (WGS) entry which is preliminary data.</text>
</comment>
<dbReference type="AlphaFoldDB" id="A0A423Q2T4"/>
<dbReference type="Proteomes" id="UP000285310">
    <property type="component" value="Unassembled WGS sequence"/>
</dbReference>
<dbReference type="CDD" id="cd05656">
    <property type="entry name" value="M42_Frv"/>
    <property type="match status" value="1"/>
</dbReference>
<keyword evidence="5" id="KW-0378">Hydrolase</keyword>
<keyword evidence="2" id="KW-0031">Aminopeptidase</keyword>
<dbReference type="InterPro" id="IPR008007">
    <property type="entry name" value="Peptidase_M42"/>
</dbReference>
<proteinExistence type="inferred from homology"/>
<evidence type="ECO:0000256" key="2">
    <source>
        <dbReference type="ARBA" id="ARBA00022438"/>
    </source>
</evidence>
<name>A0A423Q2T4_9GAMM</name>
<evidence type="ECO:0000256" key="8">
    <source>
        <dbReference type="PIRSR" id="PIRSR001123-2"/>
    </source>
</evidence>
<dbReference type="PANTHER" id="PTHR32481">
    <property type="entry name" value="AMINOPEPTIDASE"/>
    <property type="match status" value="1"/>
</dbReference>
<evidence type="ECO:0000256" key="4">
    <source>
        <dbReference type="ARBA" id="ARBA00022723"/>
    </source>
</evidence>
<evidence type="ECO:0000256" key="1">
    <source>
        <dbReference type="ARBA" id="ARBA00006272"/>
    </source>
</evidence>
<feature type="binding site" evidence="8">
    <location>
        <position position="72"/>
    </location>
    <ligand>
        <name>Zn(2+)</name>
        <dbReference type="ChEBI" id="CHEBI:29105"/>
        <label>1</label>
    </ligand>
</feature>
<sequence>MTDVASILTADSLEFLERYLNNAAPTGYESSGQKLWMDYLRPYVDTFITDAYGTAVGVINPDAEYKVVIEGHADEIGWYVNFVTDNGLIYVMRNGGSDHQIATSKAVHIHTQDGPVTGVFGWPAIHTRNPAKEKTPTKDNIFVDVGADSKEEVHAMGIYPGCVITYPDEFMTLAGDKFVCRAVDNRIGGFMIAEVARLMHEAGERPDFGLYIVNSVQEEVGLKGAQMIADRIKPDVAIITDVTHDTTTPMIEQTTHGRTKIGDGPVIAFAPSVQNKLREHLIAVAEQHDIPFQRQARSPATGTDTDAFAYSNGGVPSALIALALRYMHTTVEMVQRRDVENVIRLIHETVKSIKTGQTFSYFD</sequence>
<dbReference type="OrthoDB" id="9772053at2"/>
<evidence type="ECO:0000256" key="5">
    <source>
        <dbReference type="ARBA" id="ARBA00022801"/>
    </source>
</evidence>
<dbReference type="InterPro" id="IPR023367">
    <property type="entry name" value="Peptidase_M42_dom2"/>
</dbReference>
<keyword evidence="4 8" id="KW-0479">Metal-binding</keyword>
<dbReference type="GO" id="GO:0004177">
    <property type="term" value="F:aminopeptidase activity"/>
    <property type="evidence" value="ECO:0007669"/>
    <property type="project" value="UniProtKB-UniRule"/>
</dbReference>
<evidence type="ECO:0000313" key="9">
    <source>
        <dbReference type="EMBL" id="ROO32828.1"/>
    </source>
</evidence>
<accession>A0A423Q2T4</accession>
<dbReference type="SUPFAM" id="SSF53187">
    <property type="entry name" value="Zn-dependent exopeptidases"/>
    <property type="match status" value="1"/>
</dbReference>
<evidence type="ECO:0000256" key="6">
    <source>
        <dbReference type="PIRNR" id="PIRNR001123"/>
    </source>
</evidence>
<feature type="active site" description="Proton acceptor" evidence="7">
    <location>
        <position position="218"/>
    </location>
</feature>
<keyword evidence="10" id="KW-1185">Reference proteome</keyword>
<dbReference type="FunCoup" id="A0A423Q2T4">
    <property type="interactions" value="107"/>
</dbReference>
<feature type="binding site" evidence="8">
    <location>
        <position position="241"/>
    </location>
    <ligand>
        <name>Zn(2+)</name>
        <dbReference type="ChEBI" id="CHEBI:29105"/>
        <label>1</label>
    </ligand>
</feature>
<reference evidence="9 10" key="1">
    <citation type="submission" date="2013-10" db="EMBL/GenBank/DDBJ databases">
        <title>Salinisphaera japonica YTM-1 Genome Sequencing.</title>
        <authorList>
            <person name="Lai Q."/>
            <person name="Li C."/>
            <person name="Shao Z."/>
        </authorList>
    </citation>
    <scope>NUCLEOTIDE SEQUENCE [LARGE SCALE GENOMIC DNA]</scope>
    <source>
        <strain evidence="9 10">YTM-1</strain>
    </source>
</reference>
<comment type="similarity">
    <text evidence="1 6">Belongs to the peptidase M42 family.</text>
</comment>
<dbReference type="InterPro" id="IPR051464">
    <property type="entry name" value="Peptidase_M42_aminopept"/>
</dbReference>
<dbReference type="InParanoid" id="A0A423Q2T4"/>
<dbReference type="SUPFAM" id="SSF101821">
    <property type="entry name" value="Aminopeptidase/glucanase lid domain"/>
    <property type="match status" value="1"/>
</dbReference>
<dbReference type="PANTHER" id="PTHR32481:SF20">
    <property type="entry name" value="AMINOPEPTIDASE YSDC"/>
    <property type="match status" value="1"/>
</dbReference>
<dbReference type="Pfam" id="PF05343">
    <property type="entry name" value="Peptidase_M42"/>
    <property type="match status" value="1"/>
</dbReference>
<evidence type="ECO:0000256" key="3">
    <source>
        <dbReference type="ARBA" id="ARBA00022670"/>
    </source>
</evidence>
<feature type="binding site" evidence="8">
    <location>
        <position position="328"/>
    </location>
    <ligand>
        <name>Zn(2+)</name>
        <dbReference type="ChEBI" id="CHEBI:29105"/>
        <label>2</label>
    </ligand>
</feature>
<organism evidence="9 10">
    <name type="scientific">Salinisphaera japonica YTM-1</name>
    <dbReference type="NCBI Taxonomy" id="1209778"/>
    <lineage>
        <taxon>Bacteria</taxon>
        <taxon>Pseudomonadati</taxon>
        <taxon>Pseudomonadota</taxon>
        <taxon>Gammaproteobacteria</taxon>
        <taxon>Salinisphaerales</taxon>
        <taxon>Salinisphaeraceae</taxon>
        <taxon>Salinisphaera</taxon>
    </lineage>
</organism>
<protein>
    <submittedName>
        <fullName evidence="9">Peptidase M42</fullName>
    </submittedName>
</protein>
<dbReference type="Gene3D" id="3.40.630.10">
    <property type="entry name" value="Zn peptidases"/>
    <property type="match status" value="1"/>
</dbReference>
<dbReference type="GO" id="GO:0046872">
    <property type="term" value="F:metal ion binding"/>
    <property type="evidence" value="ECO:0007669"/>
    <property type="project" value="UniProtKB-UniRule"/>
</dbReference>